<gene>
    <name evidence="2" type="ORF">ZIOFF_015082</name>
</gene>
<feature type="region of interest" description="Disordered" evidence="1">
    <location>
        <begin position="176"/>
        <end position="223"/>
    </location>
</feature>
<dbReference type="Proteomes" id="UP000734854">
    <property type="component" value="Unassembled WGS sequence"/>
</dbReference>
<evidence type="ECO:0000313" key="2">
    <source>
        <dbReference type="EMBL" id="KAG6525130.1"/>
    </source>
</evidence>
<organism evidence="2 3">
    <name type="scientific">Zingiber officinale</name>
    <name type="common">Ginger</name>
    <name type="synonym">Amomum zingiber</name>
    <dbReference type="NCBI Taxonomy" id="94328"/>
    <lineage>
        <taxon>Eukaryota</taxon>
        <taxon>Viridiplantae</taxon>
        <taxon>Streptophyta</taxon>
        <taxon>Embryophyta</taxon>
        <taxon>Tracheophyta</taxon>
        <taxon>Spermatophyta</taxon>
        <taxon>Magnoliopsida</taxon>
        <taxon>Liliopsida</taxon>
        <taxon>Zingiberales</taxon>
        <taxon>Zingiberaceae</taxon>
        <taxon>Zingiber</taxon>
    </lineage>
</organism>
<proteinExistence type="predicted"/>
<evidence type="ECO:0000313" key="3">
    <source>
        <dbReference type="Proteomes" id="UP000734854"/>
    </source>
</evidence>
<comment type="caution">
    <text evidence="2">The sequence shown here is derived from an EMBL/GenBank/DDBJ whole genome shotgun (WGS) entry which is preliminary data.</text>
</comment>
<keyword evidence="3" id="KW-1185">Reference proteome</keyword>
<dbReference type="PANTHER" id="PTHR34055:SF1">
    <property type="entry name" value="EXPRESSED PROTEIN"/>
    <property type="match status" value="1"/>
</dbReference>
<evidence type="ECO:0000256" key="1">
    <source>
        <dbReference type="SAM" id="MobiDB-lite"/>
    </source>
</evidence>
<name>A0A8J5HD66_ZINOF</name>
<feature type="compositionally biased region" description="Basic residues" evidence="1">
    <location>
        <begin position="278"/>
        <end position="287"/>
    </location>
</feature>
<protein>
    <submittedName>
        <fullName evidence="2">Uncharacterized protein</fullName>
    </submittedName>
</protein>
<dbReference type="EMBL" id="JACMSC010000004">
    <property type="protein sequence ID" value="KAG6525130.1"/>
    <property type="molecule type" value="Genomic_DNA"/>
</dbReference>
<feature type="compositionally biased region" description="Acidic residues" evidence="1">
    <location>
        <begin position="206"/>
        <end position="220"/>
    </location>
</feature>
<accession>A0A8J5HD66</accession>
<feature type="compositionally biased region" description="Basic and acidic residues" evidence="1">
    <location>
        <begin position="247"/>
        <end position="256"/>
    </location>
</feature>
<reference evidence="2 3" key="1">
    <citation type="submission" date="2020-08" db="EMBL/GenBank/DDBJ databases">
        <title>Plant Genome Project.</title>
        <authorList>
            <person name="Zhang R.-G."/>
        </authorList>
    </citation>
    <scope>NUCLEOTIDE SEQUENCE [LARGE SCALE GENOMIC DNA]</scope>
    <source>
        <tissue evidence="2">Rhizome</tissue>
    </source>
</reference>
<feature type="region of interest" description="Disordered" evidence="1">
    <location>
        <begin position="241"/>
        <end position="297"/>
    </location>
</feature>
<dbReference type="AlphaFoldDB" id="A0A8J5HD66"/>
<dbReference type="PANTHER" id="PTHR34055">
    <property type="entry name" value="OS09G0491596 PROTEIN"/>
    <property type="match status" value="1"/>
</dbReference>
<feature type="compositionally biased region" description="Basic and acidic residues" evidence="1">
    <location>
        <begin position="288"/>
        <end position="297"/>
    </location>
</feature>
<sequence length="297" mass="33215">MYVGSREKKKKKHLRQLHRRVGCRSRRRIVYLRATLYSDGVFPVRRLRAGFPGAELRRNETEAGELFEFVAMVNATWPLADYEHGRELYSKHQEEVNGSSISSSTSSPSVEEGKALQALASLPFIIVRQNLIFSYLVEIGFCIISSASSIKNHNPSVTGLGLMGRGRGKGKKLTLSAYNEEPKSGGEEVLPAYKRKGRPQKPLKDDMDEDDLEQNEEVEDDSKLSALNKEVKILTVVNGKKRKRLSKAKENSELLKTENGTGSESKEHSPSSNGFRRVGSRRKSKPHRAAEAGVECK</sequence>